<feature type="domain" description="SAF" evidence="1">
    <location>
        <begin position="53"/>
        <end position="115"/>
    </location>
</feature>
<accession>A0A1I5WF78</accession>
<proteinExistence type="predicted"/>
<dbReference type="CDD" id="cd11614">
    <property type="entry name" value="SAF_CpaB_FlgA_like"/>
    <property type="match status" value="1"/>
</dbReference>
<dbReference type="Pfam" id="PF08666">
    <property type="entry name" value="SAF"/>
    <property type="match status" value="1"/>
</dbReference>
<protein>
    <submittedName>
        <fullName evidence="2">Flp pilus assembly protein CpaB</fullName>
    </submittedName>
</protein>
<evidence type="ECO:0000313" key="2">
    <source>
        <dbReference type="EMBL" id="SFQ18355.1"/>
    </source>
</evidence>
<sequence>MNTLLSRLPALPDLRLPRGRRARMLRRCLAAALFLAGLLVLFLPPSARGAPATSTVVSARDLPSGSVLHAADVRTVALPDNLRPSGALAATDAAVGRLLSGAARAGEPLTDVRLLGNNLPVTGEPGAVTVAVRLADAAVAELLRPGQRVDVVAGADTTNSASVLARGASVVTVRRPDDTGNRALGPPQKGPLVLLALPTQVATQVAASSLERPVTVTLR</sequence>
<dbReference type="Proteomes" id="UP000199137">
    <property type="component" value="Unassembled WGS sequence"/>
</dbReference>
<reference evidence="2 3" key="1">
    <citation type="submission" date="2016-10" db="EMBL/GenBank/DDBJ databases">
        <authorList>
            <person name="de Groot N.N."/>
        </authorList>
    </citation>
    <scope>NUCLEOTIDE SEQUENCE [LARGE SCALE GENOMIC DNA]</scope>
    <source>
        <strain evidence="2 3">DSM 44637</strain>
    </source>
</reference>
<dbReference type="RefSeq" id="WP_244287340.1">
    <property type="nucleotide sequence ID" value="NZ_FOWC01000009.1"/>
</dbReference>
<dbReference type="EMBL" id="FOWC01000009">
    <property type="protein sequence ID" value="SFQ18355.1"/>
    <property type="molecule type" value="Genomic_DNA"/>
</dbReference>
<evidence type="ECO:0000313" key="3">
    <source>
        <dbReference type="Proteomes" id="UP000199137"/>
    </source>
</evidence>
<name>A0A1I5WF78_9PSEU</name>
<evidence type="ECO:0000259" key="1">
    <source>
        <dbReference type="SMART" id="SM00858"/>
    </source>
</evidence>
<dbReference type="AlphaFoldDB" id="A0A1I5WF78"/>
<gene>
    <name evidence="2" type="ORF">SAMN05421854_109199</name>
</gene>
<dbReference type="STRING" id="112413.SAMN05421854_109199"/>
<organism evidence="2 3">
    <name type="scientific">Amycolatopsis rubida</name>
    <dbReference type="NCBI Taxonomy" id="112413"/>
    <lineage>
        <taxon>Bacteria</taxon>
        <taxon>Bacillati</taxon>
        <taxon>Actinomycetota</taxon>
        <taxon>Actinomycetes</taxon>
        <taxon>Pseudonocardiales</taxon>
        <taxon>Pseudonocardiaceae</taxon>
        <taxon>Amycolatopsis</taxon>
    </lineage>
</organism>
<dbReference type="SMART" id="SM00858">
    <property type="entry name" value="SAF"/>
    <property type="match status" value="1"/>
</dbReference>
<dbReference type="InterPro" id="IPR013974">
    <property type="entry name" value="SAF"/>
</dbReference>